<dbReference type="GO" id="GO:0003700">
    <property type="term" value="F:DNA-binding transcription factor activity"/>
    <property type="evidence" value="ECO:0007669"/>
    <property type="project" value="InterPro"/>
</dbReference>
<dbReference type="Pfam" id="PF02311">
    <property type="entry name" value="AraC_binding"/>
    <property type="match status" value="1"/>
</dbReference>
<organism evidence="5 6">
    <name type="scientific">Candidatus Allofournierella pullistercoris</name>
    <dbReference type="NCBI Taxonomy" id="2838597"/>
    <lineage>
        <taxon>Bacteria</taxon>
        <taxon>Bacillati</taxon>
        <taxon>Bacillota</taxon>
        <taxon>Clostridia</taxon>
        <taxon>Eubacteriales</taxon>
        <taxon>Oscillospiraceae</taxon>
        <taxon>Allofournierella</taxon>
    </lineage>
</organism>
<dbReference type="PANTHER" id="PTHR43280">
    <property type="entry name" value="ARAC-FAMILY TRANSCRIPTIONAL REGULATOR"/>
    <property type="match status" value="1"/>
</dbReference>
<dbReference type="PROSITE" id="PS00041">
    <property type="entry name" value="HTH_ARAC_FAMILY_1"/>
    <property type="match status" value="1"/>
</dbReference>
<keyword evidence="3" id="KW-0804">Transcription</keyword>
<evidence type="ECO:0000256" key="1">
    <source>
        <dbReference type="ARBA" id="ARBA00023015"/>
    </source>
</evidence>
<keyword evidence="2" id="KW-0238">DNA-binding</keyword>
<dbReference type="InterPro" id="IPR037923">
    <property type="entry name" value="HTH-like"/>
</dbReference>
<gene>
    <name evidence="5" type="ORF">H9882_02175</name>
</gene>
<dbReference type="InterPro" id="IPR009057">
    <property type="entry name" value="Homeodomain-like_sf"/>
</dbReference>
<comment type="caution">
    <text evidence="5">The sequence shown here is derived from an EMBL/GenBank/DDBJ whole genome shotgun (WGS) entry which is preliminary data.</text>
</comment>
<dbReference type="InterPro" id="IPR018060">
    <property type="entry name" value="HTH_AraC"/>
</dbReference>
<dbReference type="Pfam" id="PF12833">
    <property type="entry name" value="HTH_18"/>
    <property type="match status" value="1"/>
</dbReference>
<reference evidence="5" key="2">
    <citation type="submission" date="2021-04" db="EMBL/GenBank/DDBJ databases">
        <authorList>
            <person name="Gilroy R."/>
        </authorList>
    </citation>
    <scope>NUCLEOTIDE SEQUENCE</scope>
    <source>
        <strain evidence="5">B5_2728</strain>
    </source>
</reference>
<sequence>MLSLTYNMDVESSSKWICTTPGAIALKQPYLCTEAGLFFGNQWFSTARLGKDSYILFFTLKGAGLIEQGDQQLILPAGQALLMNCRTPQSYCTAPNHTCWHHYWIHIDGPGVRSMEEFLIPNQKLTPIPLGNMDSKSCFDTVLTTLQSGTVDSVMQLSLSVHRLLATMVHSHFSQVENQSSRQVILDAAAFIRRHYQDSLCLDLLVEQACLSKSYFLRLFRQYMGTTPYNYLLGYRISQAKELLLTTSLSVGAVASHVGFANESTFSTRFSTMTGQSPLQYRKSAFQISDKMP</sequence>
<dbReference type="EMBL" id="JAHLFP010000015">
    <property type="protein sequence ID" value="MBU3805692.1"/>
    <property type="molecule type" value="Genomic_DNA"/>
</dbReference>
<evidence type="ECO:0000259" key="4">
    <source>
        <dbReference type="PROSITE" id="PS01124"/>
    </source>
</evidence>
<accession>A0A948T1A4</accession>
<evidence type="ECO:0000256" key="3">
    <source>
        <dbReference type="ARBA" id="ARBA00023163"/>
    </source>
</evidence>
<dbReference type="InterPro" id="IPR018062">
    <property type="entry name" value="HTH_AraC-typ_CS"/>
</dbReference>
<evidence type="ECO:0000313" key="6">
    <source>
        <dbReference type="Proteomes" id="UP000713596"/>
    </source>
</evidence>
<dbReference type="AlphaFoldDB" id="A0A948T1A4"/>
<dbReference type="SUPFAM" id="SSF46689">
    <property type="entry name" value="Homeodomain-like"/>
    <property type="match status" value="2"/>
</dbReference>
<dbReference type="Proteomes" id="UP000713596">
    <property type="component" value="Unassembled WGS sequence"/>
</dbReference>
<proteinExistence type="predicted"/>
<keyword evidence="1" id="KW-0805">Transcription regulation</keyword>
<dbReference type="SUPFAM" id="SSF51215">
    <property type="entry name" value="Regulatory protein AraC"/>
    <property type="match status" value="1"/>
</dbReference>
<dbReference type="GO" id="GO:0043565">
    <property type="term" value="F:sequence-specific DNA binding"/>
    <property type="evidence" value="ECO:0007669"/>
    <property type="project" value="InterPro"/>
</dbReference>
<feature type="domain" description="HTH araC/xylS-type" evidence="4">
    <location>
        <begin position="186"/>
        <end position="284"/>
    </location>
</feature>
<dbReference type="SMART" id="SM00342">
    <property type="entry name" value="HTH_ARAC"/>
    <property type="match status" value="1"/>
</dbReference>
<evidence type="ECO:0000313" key="5">
    <source>
        <dbReference type="EMBL" id="MBU3805692.1"/>
    </source>
</evidence>
<evidence type="ECO:0000256" key="2">
    <source>
        <dbReference type="ARBA" id="ARBA00023125"/>
    </source>
</evidence>
<dbReference type="PROSITE" id="PS01124">
    <property type="entry name" value="HTH_ARAC_FAMILY_2"/>
    <property type="match status" value="1"/>
</dbReference>
<name>A0A948T1A4_9FIRM</name>
<dbReference type="Gene3D" id="2.60.120.280">
    <property type="entry name" value="Regulatory protein AraC"/>
    <property type="match status" value="1"/>
</dbReference>
<protein>
    <submittedName>
        <fullName evidence="5">AraC family transcriptional regulator</fullName>
    </submittedName>
</protein>
<dbReference type="PANTHER" id="PTHR43280:SF2">
    <property type="entry name" value="HTH-TYPE TRANSCRIPTIONAL REGULATOR EXSA"/>
    <property type="match status" value="1"/>
</dbReference>
<dbReference type="InterPro" id="IPR003313">
    <property type="entry name" value="AraC-bd"/>
</dbReference>
<dbReference type="Gene3D" id="1.10.10.60">
    <property type="entry name" value="Homeodomain-like"/>
    <property type="match status" value="2"/>
</dbReference>
<reference evidence="5" key="1">
    <citation type="journal article" date="2021" name="PeerJ">
        <title>Extensive microbial diversity within the chicken gut microbiome revealed by metagenomics and culture.</title>
        <authorList>
            <person name="Gilroy R."/>
            <person name="Ravi A."/>
            <person name="Getino M."/>
            <person name="Pursley I."/>
            <person name="Horton D.L."/>
            <person name="Alikhan N.F."/>
            <person name="Baker D."/>
            <person name="Gharbi K."/>
            <person name="Hall N."/>
            <person name="Watson M."/>
            <person name="Adriaenssens E.M."/>
            <person name="Foster-Nyarko E."/>
            <person name="Jarju S."/>
            <person name="Secka A."/>
            <person name="Antonio M."/>
            <person name="Oren A."/>
            <person name="Chaudhuri R.R."/>
            <person name="La Ragione R."/>
            <person name="Hildebrand F."/>
            <person name="Pallen M.J."/>
        </authorList>
    </citation>
    <scope>NUCLEOTIDE SEQUENCE</scope>
    <source>
        <strain evidence="5">B5_2728</strain>
    </source>
</reference>